<keyword evidence="1 2" id="KW-0238">DNA-binding</keyword>
<feature type="compositionally biased region" description="Basic and acidic residues" evidence="3">
    <location>
        <begin position="316"/>
        <end position="329"/>
    </location>
</feature>
<dbReference type="GO" id="GO:0005634">
    <property type="term" value="C:nucleus"/>
    <property type="evidence" value="ECO:0007669"/>
    <property type="project" value="UniProtKB-SubCell"/>
</dbReference>
<dbReference type="GO" id="GO:0009653">
    <property type="term" value="P:anatomical structure morphogenesis"/>
    <property type="evidence" value="ECO:0007669"/>
    <property type="project" value="TreeGrafter"/>
</dbReference>
<feature type="compositionally biased region" description="Basic and acidic residues" evidence="3">
    <location>
        <begin position="505"/>
        <end position="515"/>
    </location>
</feature>
<feature type="region of interest" description="Disordered" evidence="3">
    <location>
        <begin position="257"/>
        <end position="283"/>
    </location>
</feature>
<feature type="DNA-binding region" description="Fork-head" evidence="2">
    <location>
        <begin position="384"/>
        <end position="505"/>
    </location>
</feature>
<dbReference type="GO" id="GO:0030154">
    <property type="term" value="P:cell differentiation"/>
    <property type="evidence" value="ECO:0007669"/>
    <property type="project" value="TreeGrafter"/>
</dbReference>
<protein>
    <recommendedName>
        <fullName evidence="4">Fork-head domain-containing protein</fullName>
    </recommendedName>
</protein>
<dbReference type="Proteomes" id="UP000033140">
    <property type="component" value="Unassembled WGS sequence"/>
</dbReference>
<evidence type="ECO:0000313" key="6">
    <source>
        <dbReference type="Proteomes" id="UP000033140"/>
    </source>
</evidence>
<evidence type="ECO:0000256" key="1">
    <source>
        <dbReference type="ARBA" id="ARBA00023125"/>
    </source>
</evidence>
<reference evidence="5 6" key="2">
    <citation type="journal article" date="2014" name="J. Gen. Appl. Microbiol.">
        <title>The early diverging ascomycetous budding yeast Saitoella complicata has three histone deacetylases belonging to the Clr6, Hos2, and Rpd3 lineages.</title>
        <authorList>
            <person name="Nishida H."/>
            <person name="Matsumoto T."/>
            <person name="Kondo S."/>
            <person name="Hamamoto M."/>
            <person name="Yoshikawa H."/>
        </authorList>
    </citation>
    <scope>NUCLEOTIDE SEQUENCE [LARGE SCALE GENOMIC DNA]</scope>
    <source>
        <strain evidence="5 6">NRRL Y-17804</strain>
    </source>
</reference>
<dbReference type="Pfam" id="PF00250">
    <property type="entry name" value="Forkhead"/>
    <property type="match status" value="1"/>
</dbReference>
<feature type="domain" description="Fork-head" evidence="4">
    <location>
        <begin position="384"/>
        <end position="505"/>
    </location>
</feature>
<organism evidence="5 6">
    <name type="scientific">Saitoella complicata (strain BCRC 22490 / CBS 7301 / JCM 7358 / NBRC 10748 / NRRL Y-17804)</name>
    <dbReference type="NCBI Taxonomy" id="698492"/>
    <lineage>
        <taxon>Eukaryota</taxon>
        <taxon>Fungi</taxon>
        <taxon>Dikarya</taxon>
        <taxon>Ascomycota</taxon>
        <taxon>Taphrinomycotina</taxon>
        <taxon>Taphrinomycotina incertae sedis</taxon>
        <taxon>Saitoella</taxon>
    </lineage>
</organism>
<comment type="subcellular location">
    <subcellularLocation>
        <location evidence="2">Nucleus</location>
    </subcellularLocation>
</comment>
<keyword evidence="6" id="KW-1185">Reference proteome</keyword>
<dbReference type="GO" id="GO:0000978">
    <property type="term" value="F:RNA polymerase II cis-regulatory region sequence-specific DNA binding"/>
    <property type="evidence" value="ECO:0007669"/>
    <property type="project" value="TreeGrafter"/>
</dbReference>
<dbReference type="PANTHER" id="PTHR11829:SF343">
    <property type="entry name" value="FORK-HEAD DOMAIN-CONTAINING PROTEIN"/>
    <property type="match status" value="1"/>
</dbReference>
<evidence type="ECO:0000259" key="4">
    <source>
        <dbReference type="PROSITE" id="PS50039"/>
    </source>
</evidence>
<feature type="compositionally biased region" description="Polar residues" evidence="3">
    <location>
        <begin position="54"/>
        <end position="63"/>
    </location>
</feature>
<name>A0A0E9NL20_SAICN</name>
<dbReference type="InterPro" id="IPR050211">
    <property type="entry name" value="FOX_domain-containing"/>
</dbReference>
<gene>
    <name evidence="5" type="ORF">G7K_4668-t1</name>
</gene>
<dbReference type="SMART" id="SM00339">
    <property type="entry name" value="FH"/>
    <property type="match status" value="1"/>
</dbReference>
<feature type="region of interest" description="Disordered" evidence="3">
    <location>
        <begin position="54"/>
        <end position="74"/>
    </location>
</feature>
<proteinExistence type="predicted"/>
<dbReference type="SUPFAM" id="SSF46785">
    <property type="entry name" value="Winged helix' DNA-binding domain"/>
    <property type="match status" value="1"/>
</dbReference>
<reference evidence="5 6" key="1">
    <citation type="journal article" date="2011" name="J. Gen. Appl. Microbiol.">
        <title>Draft genome sequencing of the enigmatic yeast Saitoella complicata.</title>
        <authorList>
            <person name="Nishida H."/>
            <person name="Hamamoto M."/>
            <person name="Sugiyama J."/>
        </authorList>
    </citation>
    <scope>NUCLEOTIDE SEQUENCE [LARGE SCALE GENOMIC DNA]</scope>
    <source>
        <strain evidence="5 6">NRRL Y-17804</strain>
    </source>
</reference>
<evidence type="ECO:0000313" key="5">
    <source>
        <dbReference type="EMBL" id="GAO50544.1"/>
    </source>
</evidence>
<feature type="compositionally biased region" description="Low complexity" evidence="3">
    <location>
        <begin position="338"/>
        <end position="352"/>
    </location>
</feature>
<dbReference type="PANTHER" id="PTHR11829">
    <property type="entry name" value="FORKHEAD BOX PROTEIN"/>
    <property type="match status" value="1"/>
</dbReference>
<keyword evidence="2" id="KW-0539">Nucleus</keyword>
<feature type="region of interest" description="Disordered" evidence="3">
    <location>
        <begin position="575"/>
        <end position="596"/>
    </location>
</feature>
<dbReference type="Gene3D" id="1.10.10.10">
    <property type="entry name" value="Winged helix-like DNA-binding domain superfamily/Winged helix DNA-binding domain"/>
    <property type="match status" value="1"/>
</dbReference>
<dbReference type="InterPro" id="IPR001766">
    <property type="entry name" value="Fork_head_dom"/>
</dbReference>
<evidence type="ECO:0000256" key="2">
    <source>
        <dbReference type="PROSITE-ProRule" id="PRU00089"/>
    </source>
</evidence>
<dbReference type="EMBL" id="BACD03000034">
    <property type="protein sequence ID" value="GAO50544.1"/>
    <property type="molecule type" value="Genomic_DNA"/>
</dbReference>
<feature type="region of interest" description="Disordered" evidence="3">
    <location>
        <begin position="316"/>
        <end position="361"/>
    </location>
</feature>
<dbReference type="GO" id="GO:0000981">
    <property type="term" value="F:DNA-binding transcription factor activity, RNA polymerase II-specific"/>
    <property type="evidence" value="ECO:0007669"/>
    <property type="project" value="TreeGrafter"/>
</dbReference>
<dbReference type="InterPro" id="IPR036390">
    <property type="entry name" value="WH_DNA-bd_sf"/>
</dbReference>
<evidence type="ECO:0000256" key="3">
    <source>
        <dbReference type="SAM" id="MobiDB-lite"/>
    </source>
</evidence>
<feature type="region of interest" description="Disordered" evidence="3">
    <location>
        <begin position="505"/>
        <end position="531"/>
    </location>
</feature>
<dbReference type="STRING" id="698492.A0A0E9NL20"/>
<dbReference type="InterPro" id="IPR036388">
    <property type="entry name" value="WH-like_DNA-bd_sf"/>
</dbReference>
<dbReference type="AlphaFoldDB" id="A0A0E9NL20"/>
<comment type="caution">
    <text evidence="5">The sequence shown here is derived from an EMBL/GenBank/DDBJ whole genome shotgun (WGS) entry which is preliminary data.</text>
</comment>
<reference evidence="5 6" key="3">
    <citation type="journal article" date="2015" name="Genome Announc.">
        <title>Draft Genome Sequence of the Archiascomycetous Yeast Saitoella complicata.</title>
        <authorList>
            <person name="Yamauchi K."/>
            <person name="Kondo S."/>
            <person name="Hamamoto M."/>
            <person name="Takahashi Y."/>
            <person name="Ogura Y."/>
            <person name="Hayashi T."/>
            <person name="Nishida H."/>
        </authorList>
    </citation>
    <scope>NUCLEOTIDE SEQUENCE [LARGE SCALE GENOMIC DNA]</scope>
    <source>
        <strain evidence="5 6">NRRL Y-17804</strain>
    </source>
</reference>
<feature type="compositionally biased region" description="Low complexity" evidence="3">
    <location>
        <begin position="516"/>
        <end position="525"/>
    </location>
</feature>
<feature type="region of interest" description="Disordered" evidence="3">
    <location>
        <begin position="98"/>
        <end position="117"/>
    </location>
</feature>
<dbReference type="PROSITE" id="PS50039">
    <property type="entry name" value="FORK_HEAD_3"/>
    <property type="match status" value="1"/>
</dbReference>
<accession>A0A0E9NL20</accession>
<sequence>MFTCLTSSVLIDPAQYKKEQCAGCFLRCTVCRYTGRSGHLVSTAVGLAVQQSKATMSATSRSGDSPPRTSFEEIPAYPSTLSRELRLNLPSIRTLQLDTPLPGGVRQQASTSAPDMPWSSPLEFALPPLERARSSFDETASQSRTYFEQHPGMCALAERGRMDQSLYTSSDTLDAHLDVSTRGAARLPLTPESARFKDRYTYRNDLGYHVPARSVTALSISEVGASPQRTPPMSVHGSAVPRFPTPVVSGRLRHGPYPAPLSAPMSTRQMTEPIPPPLDGEASATSLKDAATLLFFKKEGVRHQRLIPRVRSLPHLKRELPGPEPHAVEAVRTQSRNSYTSSDDSSAYGTASQDDASDFRSPADLSSLLLNRRRRRRPPSTFGNYTNLIAHAILDSPNKRLTLKGLYVELPKRWPDLFNDGKGDKGWQNTVRNTLSTNSCFIRHPRISGESQDALGNNEGGIDEQASAALQSGSMSHLGRGGHWVVSEAGIEQLRVSGSIENERHSRVRYREGSRSGRSTRSRNSPAPPRVRVRSDLLQLKLPHFNSRKDVEMLLVVVFPGADCRLWYPTKLTRPARSTPTRPQLHPVNTYPDSIH</sequence>